<evidence type="ECO:0000313" key="1">
    <source>
        <dbReference type="EMBL" id="AEM23082.1"/>
    </source>
</evidence>
<dbReference type="AlphaFoldDB" id="G0ENC2"/>
<dbReference type="Gene3D" id="3.90.550.10">
    <property type="entry name" value="Spore Coat Polysaccharide Biosynthesis Protein SpsA, Chain A"/>
    <property type="match status" value="1"/>
</dbReference>
<keyword evidence="1" id="KW-0808">Transferase</keyword>
<evidence type="ECO:0000313" key="2">
    <source>
        <dbReference type="Proteomes" id="UP000008522"/>
    </source>
</evidence>
<dbReference type="KEGG" id="bip:Bint_2478"/>
<dbReference type="Proteomes" id="UP000008522">
    <property type="component" value="Chromosome"/>
</dbReference>
<name>G0ENC2_BRAIP</name>
<dbReference type="Pfam" id="PF01501">
    <property type="entry name" value="Glyco_transf_8"/>
    <property type="match status" value="1"/>
</dbReference>
<sequence>MNKIMNISLISDDKFVTYIATLIVSILKNSSENDKFCFHLIEDGIKDENKNKLLMLKEIKDFEIKFYKPNYKNVEKYKKWQETFKKNGYPIWHYSVFIKLDIPFILKDLDNVLFIDADSIVLNKLNYVFNMDISNHFLICESWYCKGLKNLDPKLYKYILDIGYKNPEYNCVHGAVLLFNIKK</sequence>
<dbReference type="InterPro" id="IPR002495">
    <property type="entry name" value="Glyco_trans_8"/>
</dbReference>
<dbReference type="EMBL" id="CP002874">
    <property type="protein sequence ID" value="AEM23082.1"/>
    <property type="molecule type" value="Genomic_DNA"/>
</dbReference>
<gene>
    <name evidence="1" type="primary">rfaJ</name>
    <name evidence="1" type="ordered locus">Bint_2478</name>
</gene>
<dbReference type="HOGENOM" id="CLU_1507859_0_0_12"/>
<organism evidence="1 2">
    <name type="scientific">Brachyspira intermedia (strain ATCC 51140 / PWS/A)</name>
    <name type="common">Serpulina intermedia</name>
    <dbReference type="NCBI Taxonomy" id="1045858"/>
    <lineage>
        <taxon>Bacteria</taxon>
        <taxon>Pseudomonadati</taxon>
        <taxon>Spirochaetota</taxon>
        <taxon>Spirochaetia</taxon>
        <taxon>Brachyspirales</taxon>
        <taxon>Brachyspiraceae</taxon>
        <taxon>Brachyspira</taxon>
    </lineage>
</organism>
<accession>G0ENC2</accession>
<protein>
    <submittedName>
        <fullName evidence="1">Putative lipopolysaccharide 1,2-glucosyltransferase RfaJ</fullName>
    </submittedName>
</protein>
<dbReference type="GeneID" id="44970971"/>
<proteinExistence type="predicted"/>
<reference evidence="1 2" key="1">
    <citation type="journal article" date="2011" name="BMC Genomics">
        <title>Complete genome sequence of Brachyspira intermedia reveals unique genomic features in Brachyspira species and phage-mediated horizontal gene transfer.</title>
        <authorList>
            <person name="Hafstrom T."/>
            <person name="Jansson D.S."/>
            <person name="Segerman B."/>
        </authorList>
    </citation>
    <scope>NUCLEOTIDE SEQUENCE [LARGE SCALE GENOMIC DNA]</scope>
    <source>
        <strain evidence="2">ATCC 51140 / PWS/A</strain>
    </source>
</reference>
<dbReference type="OrthoDB" id="308312at2"/>
<dbReference type="InterPro" id="IPR029044">
    <property type="entry name" value="Nucleotide-diphossugar_trans"/>
</dbReference>
<dbReference type="RefSeq" id="WP_014488889.1">
    <property type="nucleotide sequence ID" value="NC_017243.1"/>
</dbReference>
<dbReference type="SUPFAM" id="SSF53448">
    <property type="entry name" value="Nucleotide-diphospho-sugar transferases"/>
    <property type="match status" value="1"/>
</dbReference>
<dbReference type="GO" id="GO:0016757">
    <property type="term" value="F:glycosyltransferase activity"/>
    <property type="evidence" value="ECO:0007669"/>
    <property type="project" value="InterPro"/>
</dbReference>
<dbReference type="eggNOG" id="COG1442">
    <property type="taxonomic scope" value="Bacteria"/>
</dbReference>
<keyword evidence="2" id="KW-1185">Reference proteome</keyword>
<dbReference type="PATRIC" id="fig|1045858.4.peg.2480"/>